<evidence type="ECO:0000313" key="1">
    <source>
        <dbReference type="EMBL" id="PTA48950.1"/>
    </source>
</evidence>
<reference evidence="1 2" key="1">
    <citation type="submission" date="2018-04" db="EMBL/GenBank/DDBJ databases">
        <title>Genomic sequence of a freshwater isolate of Shewanella morhuae.</title>
        <authorList>
            <person name="Castillo D.E."/>
            <person name="Gram L."/>
        </authorList>
    </citation>
    <scope>NUCLEOTIDE SEQUENCE [LARGE SCALE GENOMIC DNA]</scope>
    <source>
        <strain evidence="1 2">CW7</strain>
    </source>
</reference>
<organism evidence="1 2">
    <name type="scientific">Shewanella morhuae</name>
    <dbReference type="NCBI Taxonomy" id="365591"/>
    <lineage>
        <taxon>Bacteria</taxon>
        <taxon>Pseudomonadati</taxon>
        <taxon>Pseudomonadota</taxon>
        <taxon>Gammaproteobacteria</taxon>
        <taxon>Alteromonadales</taxon>
        <taxon>Shewanellaceae</taxon>
        <taxon>Shewanella</taxon>
    </lineage>
</organism>
<keyword evidence="2" id="KW-1185">Reference proteome</keyword>
<accession>A0ABX5HR24</accession>
<comment type="caution">
    <text evidence="1">The sequence shown here is derived from an EMBL/GenBank/DDBJ whole genome shotgun (WGS) entry which is preliminary data.</text>
</comment>
<proteinExistence type="predicted"/>
<dbReference type="EMBL" id="PYSG01000003">
    <property type="protein sequence ID" value="PTA48950.1"/>
    <property type="molecule type" value="Genomic_DNA"/>
</dbReference>
<dbReference type="Proteomes" id="UP000240506">
    <property type="component" value="Unassembled WGS sequence"/>
</dbReference>
<protein>
    <submittedName>
        <fullName evidence="1">Response regulator</fullName>
    </submittedName>
</protein>
<sequence>MPRVSIKICTTLHTILQHESFDNFQIVHLRDAFIAASANDQNVIESYKFIYRQVVRLVKKGLLKKINKENEKTVIYQKTEQFYQVIFVTNERNGGTKPSSKFQDITDHDPIHLLKERLKESEIDLLTSIGESEEYMQLYKSFPEMKEHLEFMYMLARENSSKLLGQIKAIKSVLAHQQK</sequence>
<name>A0ABX5HR24_9GAMM</name>
<gene>
    <name evidence="1" type="ORF">C9I43_18035</name>
</gene>
<dbReference type="RefSeq" id="WP_107884998.1">
    <property type="nucleotide sequence ID" value="NZ_PYSG01000003.1"/>
</dbReference>
<evidence type="ECO:0000313" key="2">
    <source>
        <dbReference type="Proteomes" id="UP000240506"/>
    </source>
</evidence>